<dbReference type="Gene3D" id="3.90.25.10">
    <property type="entry name" value="UDP-galactose 4-epimerase, domain 1"/>
    <property type="match status" value="1"/>
</dbReference>
<dbReference type="Gene3D" id="3.40.50.720">
    <property type="entry name" value="NAD(P)-binding Rossmann-like Domain"/>
    <property type="match status" value="1"/>
</dbReference>
<reference evidence="2 3" key="1">
    <citation type="submission" date="2018-07" db="EMBL/GenBank/DDBJ databases">
        <title>Phylogenomic Insights into understanding Host Adaptation of Lactobacillus reuteri by a novel species, Lactobacillus spp. M31.</title>
        <authorList>
            <person name="Sharma S."/>
            <person name="Patil P."/>
            <person name="Korpole S."/>
            <person name="Patil P.B."/>
        </authorList>
    </citation>
    <scope>NUCLEOTIDE SEQUENCE [LARGE SCALE GENOMIC DNA]</scope>
    <source>
        <strain evidence="2 3">M31</strain>
    </source>
</reference>
<keyword evidence="3" id="KW-1185">Reference proteome</keyword>
<proteinExistence type="predicted"/>
<evidence type="ECO:0000259" key="1">
    <source>
        <dbReference type="Pfam" id="PF05368"/>
    </source>
</evidence>
<dbReference type="PANTHER" id="PTHR47129:SF1">
    <property type="entry name" value="NMRA-LIKE DOMAIN-CONTAINING PROTEIN"/>
    <property type="match status" value="1"/>
</dbReference>
<evidence type="ECO:0000313" key="3">
    <source>
        <dbReference type="Proteomes" id="UP000704341"/>
    </source>
</evidence>
<sequence length="284" mass="31690">MKYMITGATGHLGQHVVQELSKLTTRKNIRVGVHNPAKAKKFTEAGYEVAAVDYNDVDLMVEAFKGIDVLIYIPSITYLVKDRIDEFENSLAAMVKAGVENIVDISFIADQFNNPFQMAGYYAYLPARLASTGLRYAIVKNSLYADPLVPYLPELIERHNVIYPVGDQAMSFISRQDSAEAIANVATKPYLRDKGQNYLLTMSKNYTMPELSYIMSKVTGQEIGYDPVTVKKFAEIYEAEGDGDELASMYQAAALGLMNAVTDDFAHITGHQPTNMEKFLTENY</sequence>
<dbReference type="InterPro" id="IPR036291">
    <property type="entry name" value="NAD(P)-bd_dom_sf"/>
</dbReference>
<dbReference type="InterPro" id="IPR008030">
    <property type="entry name" value="NmrA-like"/>
</dbReference>
<evidence type="ECO:0000313" key="2">
    <source>
        <dbReference type="EMBL" id="MBD5806828.1"/>
    </source>
</evidence>
<comment type="caution">
    <text evidence="2">The sequence shown here is derived from an EMBL/GenBank/DDBJ whole genome shotgun (WGS) entry which is preliminary data.</text>
</comment>
<dbReference type="PANTHER" id="PTHR47129">
    <property type="entry name" value="QUINONE OXIDOREDUCTASE 2"/>
    <property type="match status" value="1"/>
</dbReference>
<protein>
    <submittedName>
        <fullName evidence="2">SDR family NAD(P)-dependent oxidoreductase</fullName>
    </submittedName>
</protein>
<dbReference type="Pfam" id="PF05368">
    <property type="entry name" value="NmrA"/>
    <property type="match status" value="1"/>
</dbReference>
<dbReference type="InterPro" id="IPR052718">
    <property type="entry name" value="NmrA-type_oxidoreductase"/>
</dbReference>
<accession>A0ABR8P7Z7</accession>
<dbReference type="CDD" id="cd05269">
    <property type="entry name" value="TMR_SDR_a"/>
    <property type="match status" value="1"/>
</dbReference>
<gene>
    <name evidence="2" type="ORF">DTK66_06850</name>
</gene>
<name>A0ABR8P7Z7_9LACO</name>
<dbReference type="EMBL" id="QORN01000026">
    <property type="protein sequence ID" value="MBD5806828.1"/>
    <property type="molecule type" value="Genomic_DNA"/>
</dbReference>
<dbReference type="Proteomes" id="UP000704341">
    <property type="component" value="Unassembled WGS sequence"/>
</dbReference>
<organism evidence="2 3">
    <name type="scientific">Limosilactobacillus walteri</name>
    <dbReference type="NCBI Taxonomy" id="2268022"/>
    <lineage>
        <taxon>Bacteria</taxon>
        <taxon>Bacillati</taxon>
        <taxon>Bacillota</taxon>
        <taxon>Bacilli</taxon>
        <taxon>Lactobacillales</taxon>
        <taxon>Lactobacillaceae</taxon>
        <taxon>Limosilactobacillus</taxon>
    </lineage>
</organism>
<dbReference type="SUPFAM" id="SSF51735">
    <property type="entry name" value="NAD(P)-binding Rossmann-fold domains"/>
    <property type="match status" value="1"/>
</dbReference>
<feature type="domain" description="NmrA-like" evidence="1">
    <location>
        <begin position="4"/>
        <end position="253"/>
    </location>
</feature>
<dbReference type="RefSeq" id="WP_191668194.1">
    <property type="nucleotide sequence ID" value="NZ_QORN01000026.1"/>
</dbReference>